<dbReference type="SUPFAM" id="SSF51197">
    <property type="entry name" value="Clavaminate synthase-like"/>
    <property type="match status" value="1"/>
</dbReference>
<dbReference type="PANTHER" id="PTHR20883:SF48">
    <property type="entry name" value="ECTOINE DIOXYGENASE"/>
    <property type="match status" value="1"/>
</dbReference>
<sequence>MVKVLNYAENNYFCLRIIRLAGNSVELFEKLKSRFKMHADKPGQKLSDEDVAFFHKNGFLVVDFGIPDQLVDAVVEKIHPHYGSEFHANPVSAERVQDGWKIVDEVRQLAVLPQVMTALEQLWGRKPLPFQTLNFPIGTSQKTHSDTIHFNSIPKKFMAGVWLALEDVDEDNGALNYYPGSHLLPEYSMQDLGLSMGYKNYPAYEKAIEKMIREKQLQPAIGTVKKGHAFIWHANLLHGGLPHENLSRSRHSQVTHYYFENCKYYTPMESDEEGNIAYRNPQWITQQPYKPPTLLQRMLRKFKTAKIRHQK</sequence>
<organism evidence="2 3">
    <name type="scientific">SAR86 cluster bacterium</name>
    <dbReference type="NCBI Taxonomy" id="2030880"/>
    <lineage>
        <taxon>Bacteria</taxon>
        <taxon>Pseudomonadati</taxon>
        <taxon>Pseudomonadota</taxon>
        <taxon>Gammaproteobacteria</taxon>
        <taxon>SAR86 cluster</taxon>
    </lineage>
</organism>
<dbReference type="PANTHER" id="PTHR20883">
    <property type="entry name" value="PHYTANOYL-COA DIOXYGENASE DOMAIN CONTAINING 1"/>
    <property type="match status" value="1"/>
</dbReference>
<dbReference type="Pfam" id="PF05721">
    <property type="entry name" value="PhyH"/>
    <property type="match status" value="1"/>
</dbReference>
<evidence type="ECO:0000313" key="3">
    <source>
        <dbReference type="Proteomes" id="UP000218172"/>
    </source>
</evidence>
<dbReference type="Gene3D" id="2.60.120.620">
    <property type="entry name" value="q2cbj1_9rhob like domain"/>
    <property type="match status" value="1"/>
</dbReference>
<dbReference type="EMBL" id="NVQR01000082">
    <property type="protein sequence ID" value="PCH60736.1"/>
    <property type="molecule type" value="Genomic_DNA"/>
</dbReference>
<evidence type="ECO:0000256" key="1">
    <source>
        <dbReference type="ARBA" id="ARBA00001954"/>
    </source>
</evidence>
<proteinExistence type="predicted"/>
<comment type="cofactor">
    <cofactor evidence="1">
        <name>Fe(2+)</name>
        <dbReference type="ChEBI" id="CHEBI:29033"/>
    </cofactor>
</comment>
<reference evidence="3" key="1">
    <citation type="submission" date="2017-08" db="EMBL/GenBank/DDBJ databases">
        <title>A dynamic microbial community with high functional redundancy inhabits the cold, oxic subseafloor aquifer.</title>
        <authorList>
            <person name="Tully B.J."/>
            <person name="Wheat C.G."/>
            <person name="Glazer B.T."/>
            <person name="Huber J.A."/>
        </authorList>
    </citation>
    <scope>NUCLEOTIDE SEQUENCE [LARGE SCALE GENOMIC DNA]</scope>
</reference>
<dbReference type="GO" id="GO:0016706">
    <property type="term" value="F:2-oxoglutarate-dependent dioxygenase activity"/>
    <property type="evidence" value="ECO:0007669"/>
    <property type="project" value="UniProtKB-ARBA"/>
</dbReference>
<name>A0A2A4MM97_9GAMM</name>
<keyword evidence="2" id="KW-0223">Dioxygenase</keyword>
<protein>
    <submittedName>
        <fullName evidence="2">Phytanoyl-CoA dioxygenase</fullName>
    </submittedName>
</protein>
<dbReference type="Proteomes" id="UP000218172">
    <property type="component" value="Unassembled WGS sequence"/>
</dbReference>
<evidence type="ECO:0000313" key="2">
    <source>
        <dbReference type="EMBL" id="PCH60736.1"/>
    </source>
</evidence>
<accession>A0A2A4MM97</accession>
<dbReference type="InterPro" id="IPR008775">
    <property type="entry name" value="Phytyl_CoA_dOase-like"/>
</dbReference>
<comment type="caution">
    <text evidence="2">The sequence shown here is derived from an EMBL/GenBank/DDBJ whole genome shotgun (WGS) entry which is preliminary data.</text>
</comment>
<dbReference type="AlphaFoldDB" id="A0A2A4MM97"/>
<gene>
    <name evidence="2" type="ORF">COC19_05490</name>
</gene>
<keyword evidence="2" id="KW-0560">Oxidoreductase</keyword>
<dbReference type="GO" id="GO:0005506">
    <property type="term" value="F:iron ion binding"/>
    <property type="evidence" value="ECO:0007669"/>
    <property type="project" value="UniProtKB-ARBA"/>
</dbReference>